<keyword evidence="2" id="KW-1185">Reference proteome</keyword>
<sequence length="403" mass="45894">MAELDAPLLITREYEKSKEDHRPTRQPRPESVSWLLEDMYVSTARVSLALPNETIKLLNGLADTTRRYFKAFNAGQAPLESRLEEAGRKLSLKEYELTIVQNALASEDNGFETGYFAEKLTTREKELLVKPTRLSGESDSSVDSGSVMDDIIDSGNGTEIIVSREWADNQLSSACRSLGALTERREIKFWIKMLRSNLSVEKTYEEARESSLKRAIDWFVFLEDMLHTKLYEPYTRLLARQKQLNVLGVFTFIEEEVFPRLPEYCATMSAICQSLEDSFDGTDGKILRKLKWNTAFDQKEAQNMWETLRESSPVFIEMGSEKLAALVDRFASAAAGIPVSEEEPSIGRDVQELRKMGQDRDGMLLVLLHALCQLVPCQCYVPPYSREAEEHVPDELDSDEELF</sequence>
<dbReference type="Proteomes" id="UP000186922">
    <property type="component" value="Unassembled WGS sequence"/>
</dbReference>
<evidence type="ECO:0000313" key="1">
    <source>
        <dbReference type="EMBL" id="GAU94343.1"/>
    </source>
</evidence>
<proteinExistence type="predicted"/>
<organism evidence="1 2">
    <name type="scientific">Ramazzottius varieornatus</name>
    <name type="common">Water bear</name>
    <name type="synonym">Tardigrade</name>
    <dbReference type="NCBI Taxonomy" id="947166"/>
    <lineage>
        <taxon>Eukaryota</taxon>
        <taxon>Metazoa</taxon>
        <taxon>Ecdysozoa</taxon>
        <taxon>Tardigrada</taxon>
        <taxon>Eutardigrada</taxon>
        <taxon>Parachela</taxon>
        <taxon>Hypsibioidea</taxon>
        <taxon>Ramazzottiidae</taxon>
        <taxon>Ramazzottius</taxon>
    </lineage>
</organism>
<comment type="caution">
    <text evidence="1">The sequence shown here is derived from an EMBL/GenBank/DDBJ whole genome shotgun (WGS) entry which is preliminary data.</text>
</comment>
<name>A0A1D1V6A9_RAMVA</name>
<dbReference type="EMBL" id="BDGG01000002">
    <property type="protein sequence ID" value="GAU94343.1"/>
    <property type="molecule type" value="Genomic_DNA"/>
</dbReference>
<protein>
    <submittedName>
        <fullName evidence="1">Uncharacterized protein</fullName>
    </submittedName>
</protein>
<reference evidence="1 2" key="1">
    <citation type="journal article" date="2016" name="Nat. Commun.">
        <title>Extremotolerant tardigrade genome and improved radiotolerance of human cultured cells by tardigrade-unique protein.</title>
        <authorList>
            <person name="Hashimoto T."/>
            <person name="Horikawa D.D."/>
            <person name="Saito Y."/>
            <person name="Kuwahara H."/>
            <person name="Kozuka-Hata H."/>
            <person name="Shin-I T."/>
            <person name="Minakuchi Y."/>
            <person name="Ohishi K."/>
            <person name="Motoyama A."/>
            <person name="Aizu T."/>
            <person name="Enomoto A."/>
            <person name="Kondo K."/>
            <person name="Tanaka S."/>
            <person name="Hara Y."/>
            <person name="Koshikawa S."/>
            <person name="Sagara H."/>
            <person name="Miura T."/>
            <person name="Yokobori S."/>
            <person name="Miyagawa K."/>
            <person name="Suzuki Y."/>
            <person name="Kubo T."/>
            <person name="Oyama M."/>
            <person name="Kohara Y."/>
            <person name="Fujiyama A."/>
            <person name="Arakawa K."/>
            <person name="Katayama T."/>
            <person name="Toyoda A."/>
            <person name="Kunieda T."/>
        </authorList>
    </citation>
    <scope>NUCLEOTIDE SEQUENCE [LARGE SCALE GENOMIC DNA]</scope>
    <source>
        <strain evidence="1 2">YOKOZUNA-1</strain>
    </source>
</reference>
<accession>A0A1D1V6A9</accession>
<dbReference type="AlphaFoldDB" id="A0A1D1V6A9"/>
<gene>
    <name evidence="1" type="primary">RvY_06134-1</name>
    <name evidence="1" type="synonym">RvY_06134.1</name>
    <name evidence="1" type="ORF">RvY_06134</name>
</gene>
<evidence type="ECO:0000313" key="2">
    <source>
        <dbReference type="Proteomes" id="UP000186922"/>
    </source>
</evidence>